<evidence type="ECO:0000256" key="1">
    <source>
        <dbReference type="SAM" id="MobiDB-lite"/>
    </source>
</evidence>
<feature type="region of interest" description="Disordered" evidence="1">
    <location>
        <begin position="154"/>
        <end position="173"/>
    </location>
</feature>
<keyword evidence="2" id="KW-1185">Reference proteome</keyword>
<proteinExistence type="predicted"/>
<protein>
    <submittedName>
        <fullName evidence="3">Uncharacterized protein</fullName>
    </submittedName>
</protein>
<evidence type="ECO:0000313" key="2">
    <source>
        <dbReference type="Proteomes" id="UP000887565"/>
    </source>
</evidence>
<sequence>MERDQRMRTDMRYNSRAYKASHMDFNVGIDQDGSFEIVVPIYKNSAGDIAPVQALIFITKACNDADHNKAIVQNIKQEDQDLGLFLRDASDPGSCCNVLMYPVGRPRENCEWVTWIMDNPAMVQSTISSTGRRIRERSGSSALVYSQVSDSKVSDSRASDSQSDHNNHHNNGLLQFEGAVPVPHLAQLVKVRGW</sequence>
<dbReference type="Proteomes" id="UP000887565">
    <property type="component" value="Unplaced"/>
</dbReference>
<organism evidence="2 3">
    <name type="scientific">Romanomermis culicivorax</name>
    <name type="common">Nematode worm</name>
    <dbReference type="NCBI Taxonomy" id="13658"/>
    <lineage>
        <taxon>Eukaryota</taxon>
        <taxon>Metazoa</taxon>
        <taxon>Ecdysozoa</taxon>
        <taxon>Nematoda</taxon>
        <taxon>Enoplea</taxon>
        <taxon>Dorylaimia</taxon>
        <taxon>Mermithida</taxon>
        <taxon>Mermithoidea</taxon>
        <taxon>Mermithidae</taxon>
        <taxon>Romanomermis</taxon>
    </lineage>
</organism>
<evidence type="ECO:0000313" key="3">
    <source>
        <dbReference type="WBParaSite" id="nRc.2.0.1.t34675-RA"/>
    </source>
</evidence>
<feature type="compositionally biased region" description="Basic and acidic residues" evidence="1">
    <location>
        <begin position="154"/>
        <end position="167"/>
    </location>
</feature>
<reference evidence="3" key="1">
    <citation type="submission" date="2022-11" db="UniProtKB">
        <authorList>
            <consortium name="WormBaseParasite"/>
        </authorList>
    </citation>
    <scope>IDENTIFICATION</scope>
</reference>
<accession>A0A915K926</accession>
<name>A0A915K926_ROMCU</name>
<dbReference type="AlphaFoldDB" id="A0A915K926"/>
<dbReference type="WBParaSite" id="nRc.2.0.1.t34675-RA">
    <property type="protein sequence ID" value="nRc.2.0.1.t34675-RA"/>
    <property type="gene ID" value="nRc.2.0.1.g34675"/>
</dbReference>